<dbReference type="EMBL" id="CP024141">
    <property type="protein sequence ID" value="AUK02532.1"/>
    <property type="molecule type" value="Genomic_DNA"/>
</dbReference>
<organism evidence="2 3">
    <name type="scientific">Escherichia coli</name>
    <dbReference type="NCBI Taxonomy" id="562"/>
    <lineage>
        <taxon>Bacteria</taxon>
        <taxon>Pseudomonadati</taxon>
        <taxon>Pseudomonadota</taxon>
        <taxon>Gammaproteobacteria</taxon>
        <taxon>Enterobacterales</taxon>
        <taxon>Enterobacteriaceae</taxon>
        <taxon>Escherichia</taxon>
    </lineage>
</organism>
<keyword evidence="1" id="KW-1133">Transmembrane helix</keyword>
<dbReference type="Proteomes" id="UP000234238">
    <property type="component" value="Chromosome"/>
</dbReference>
<accession>A0AAN1M9B4</accession>
<keyword evidence="1" id="KW-0472">Membrane</keyword>
<evidence type="ECO:0000313" key="2">
    <source>
        <dbReference type="EMBL" id="AUK02532.1"/>
    </source>
</evidence>
<feature type="transmembrane region" description="Helical" evidence="1">
    <location>
        <begin position="20"/>
        <end position="37"/>
    </location>
</feature>
<evidence type="ECO:0000256" key="1">
    <source>
        <dbReference type="SAM" id="Phobius"/>
    </source>
</evidence>
<dbReference type="AlphaFoldDB" id="A0AAN1M9B4"/>
<reference evidence="2 3" key="1">
    <citation type="submission" date="2017-10" db="EMBL/GenBank/DDBJ databases">
        <title>mcr-1 positive E.coli isolates in China.</title>
        <authorList>
            <person name="Li B."/>
            <person name="Wang X."/>
        </authorList>
    </citation>
    <scope>NUCLEOTIDE SEQUENCE [LARGE SCALE GENOMIC DNA]</scope>
    <source>
        <strain evidence="2 3">14EC029</strain>
    </source>
</reference>
<protein>
    <submittedName>
        <fullName evidence="2">Uncharacterized protein</fullName>
    </submittedName>
</protein>
<keyword evidence="1" id="KW-0812">Transmembrane</keyword>
<evidence type="ECO:0000313" key="3">
    <source>
        <dbReference type="Proteomes" id="UP000234238"/>
    </source>
</evidence>
<name>A0AAN1M9B4_ECOLX</name>
<gene>
    <name evidence="2" type="ORF">CR538_20135</name>
</gene>
<sequence length="79" mass="9223">MFSVEKPEATPKENSDLINLTYLIYLTYLSYFIYFIINNSFISSLCSSLTQETEFRKGITLEKCSLRHNVFYEGFRGVS</sequence>
<proteinExistence type="predicted"/>